<dbReference type="AlphaFoldDB" id="A0AAY5L881"/>
<dbReference type="Pfam" id="PF01048">
    <property type="entry name" value="PNP_UDP_1"/>
    <property type="match status" value="1"/>
</dbReference>
<evidence type="ECO:0000313" key="3">
    <source>
        <dbReference type="Proteomes" id="UP000265140"/>
    </source>
</evidence>
<keyword evidence="3" id="KW-1185">Reference proteome</keyword>
<dbReference type="PANTHER" id="PTHR43691:SF10">
    <property type="entry name" value="URIDINE PHOSPHORYLASE 1"/>
    <property type="match status" value="1"/>
</dbReference>
<evidence type="ECO:0000259" key="1">
    <source>
        <dbReference type="Pfam" id="PF01048"/>
    </source>
</evidence>
<dbReference type="Ensembl" id="ENSELUT00000110886.1">
    <property type="protein sequence ID" value="ENSELUP00000097251.1"/>
    <property type="gene ID" value="ENSELUG00000044481.1"/>
</dbReference>
<dbReference type="InterPro" id="IPR035994">
    <property type="entry name" value="Nucleoside_phosphorylase_sf"/>
</dbReference>
<dbReference type="SUPFAM" id="SSF53167">
    <property type="entry name" value="Purine and uridine phosphorylases"/>
    <property type="match status" value="1"/>
</dbReference>
<dbReference type="InterPro" id="IPR000845">
    <property type="entry name" value="Nucleoside_phosphorylase_d"/>
</dbReference>
<protein>
    <submittedName>
        <fullName evidence="2">Uridine phosphorylase 1</fullName>
    </submittedName>
</protein>
<dbReference type="GO" id="GO:0005829">
    <property type="term" value="C:cytosol"/>
    <property type="evidence" value="ECO:0007669"/>
    <property type="project" value="TreeGrafter"/>
</dbReference>
<reference evidence="2" key="3">
    <citation type="submission" date="2025-09" db="UniProtKB">
        <authorList>
            <consortium name="Ensembl"/>
        </authorList>
    </citation>
    <scope>IDENTIFICATION</scope>
</reference>
<dbReference type="GO" id="GO:0004850">
    <property type="term" value="F:uridine phosphorylase activity"/>
    <property type="evidence" value="ECO:0007669"/>
    <property type="project" value="TreeGrafter"/>
</dbReference>
<dbReference type="Gene3D" id="3.40.50.1580">
    <property type="entry name" value="Nucleoside phosphorylase domain"/>
    <property type="match status" value="1"/>
</dbReference>
<feature type="domain" description="Nucleoside phosphorylase" evidence="1">
    <location>
        <begin position="12"/>
        <end position="152"/>
    </location>
</feature>
<dbReference type="GeneTree" id="ENSGT00940000157781"/>
<reference evidence="2" key="2">
    <citation type="submission" date="2025-08" db="UniProtKB">
        <authorList>
            <consortium name="Ensembl"/>
        </authorList>
    </citation>
    <scope>IDENTIFICATION</scope>
</reference>
<name>A0AAY5L881_ESOLU</name>
<accession>A0AAY5L881</accession>
<dbReference type="PANTHER" id="PTHR43691">
    <property type="entry name" value="URIDINE PHOSPHORYLASE"/>
    <property type="match status" value="1"/>
</dbReference>
<sequence>MKAIDVHNIMNLPPGLEPGTVVVTKQSDGTFLPRFEQVILGKTVGRSTDLDEGLAEELLQCSKYLGQFDKVIGNTICTLDFYEGGDKQEYLTKTYVSGVPNIEMESSVFAAMCKLGGLKAVLVCLTLLFRQKGDQVNSEVLPSNQKRPQILVGHLIKKKLQDSGS</sequence>
<proteinExistence type="predicted"/>
<dbReference type="GO" id="GO:0006218">
    <property type="term" value="P:uridine catabolic process"/>
    <property type="evidence" value="ECO:0007669"/>
    <property type="project" value="TreeGrafter"/>
</dbReference>
<dbReference type="Proteomes" id="UP000265140">
    <property type="component" value="Chromosome 20"/>
</dbReference>
<evidence type="ECO:0000313" key="2">
    <source>
        <dbReference type="Ensembl" id="ENSELUP00000097251.1"/>
    </source>
</evidence>
<reference evidence="2 3" key="1">
    <citation type="submission" date="2020-02" db="EMBL/GenBank/DDBJ databases">
        <title>Esox lucius (northern pike) genome, fEsoLuc1, primary haplotype.</title>
        <authorList>
            <person name="Myers G."/>
            <person name="Karagic N."/>
            <person name="Meyer A."/>
            <person name="Pippel M."/>
            <person name="Reichard M."/>
            <person name="Winkler S."/>
            <person name="Tracey A."/>
            <person name="Sims Y."/>
            <person name="Howe K."/>
            <person name="Rhie A."/>
            <person name="Formenti G."/>
            <person name="Durbin R."/>
            <person name="Fedrigo O."/>
            <person name="Jarvis E.D."/>
        </authorList>
    </citation>
    <scope>NUCLEOTIDE SEQUENCE [LARGE SCALE GENOMIC DNA]</scope>
</reference>
<organism evidence="2 3">
    <name type="scientific">Esox lucius</name>
    <name type="common">Northern pike</name>
    <dbReference type="NCBI Taxonomy" id="8010"/>
    <lineage>
        <taxon>Eukaryota</taxon>
        <taxon>Metazoa</taxon>
        <taxon>Chordata</taxon>
        <taxon>Craniata</taxon>
        <taxon>Vertebrata</taxon>
        <taxon>Euteleostomi</taxon>
        <taxon>Actinopterygii</taxon>
        <taxon>Neopterygii</taxon>
        <taxon>Teleostei</taxon>
        <taxon>Protacanthopterygii</taxon>
        <taxon>Esociformes</taxon>
        <taxon>Esocidae</taxon>
        <taxon>Esox</taxon>
    </lineage>
</organism>